<keyword evidence="3" id="KW-1185">Reference proteome</keyword>
<proteinExistence type="predicted"/>
<dbReference type="InterPro" id="IPR016181">
    <property type="entry name" value="Acyl_CoA_acyltransferase"/>
</dbReference>
<dbReference type="PANTHER" id="PTHR43259:SF1">
    <property type="entry name" value="N-ACETYLTRANSFERASE DOMAIN-CONTAINING PROTEIN"/>
    <property type="match status" value="1"/>
</dbReference>
<dbReference type="PANTHER" id="PTHR43259">
    <property type="entry name" value="SPT10P"/>
    <property type="match status" value="1"/>
</dbReference>
<dbReference type="RefSeq" id="WP_062713810.1">
    <property type="nucleotide sequence ID" value="NZ_CAWRCI010000054.1"/>
</dbReference>
<accession>A0A128FH60</accession>
<dbReference type="InterPro" id="IPR000182">
    <property type="entry name" value="GNAT_dom"/>
</dbReference>
<name>A0A128FH60_9GAMM</name>
<dbReference type="Pfam" id="PF00583">
    <property type="entry name" value="Acetyltransf_1"/>
    <property type="match status" value="1"/>
</dbReference>
<dbReference type="CDD" id="cd04301">
    <property type="entry name" value="NAT_SF"/>
    <property type="match status" value="1"/>
</dbReference>
<organism evidence="2 3">
    <name type="scientific">Grimontia marina</name>
    <dbReference type="NCBI Taxonomy" id="646534"/>
    <lineage>
        <taxon>Bacteria</taxon>
        <taxon>Pseudomonadati</taxon>
        <taxon>Pseudomonadota</taxon>
        <taxon>Gammaproteobacteria</taxon>
        <taxon>Vibrionales</taxon>
        <taxon>Vibrionaceae</taxon>
        <taxon>Grimontia</taxon>
    </lineage>
</organism>
<dbReference type="Proteomes" id="UP000073601">
    <property type="component" value="Unassembled WGS sequence"/>
</dbReference>
<keyword evidence="2" id="KW-0012">Acyltransferase</keyword>
<keyword evidence="2" id="KW-0808">Transferase</keyword>
<dbReference type="EC" id="2.3.1.-" evidence="2"/>
<dbReference type="GO" id="GO:0016747">
    <property type="term" value="F:acyltransferase activity, transferring groups other than amino-acyl groups"/>
    <property type="evidence" value="ECO:0007669"/>
    <property type="project" value="InterPro"/>
</dbReference>
<feature type="domain" description="N-acetyltransferase" evidence="1">
    <location>
        <begin position="19"/>
        <end position="163"/>
    </location>
</feature>
<evidence type="ECO:0000313" key="2">
    <source>
        <dbReference type="EMBL" id="CZF86143.1"/>
    </source>
</evidence>
<dbReference type="AlphaFoldDB" id="A0A128FH60"/>
<dbReference type="PROSITE" id="PS51186">
    <property type="entry name" value="GNAT"/>
    <property type="match status" value="1"/>
</dbReference>
<protein>
    <submittedName>
        <fullName evidence="2">Putative N-acetyltransferase YycN</fullName>
        <ecNumber evidence="2">2.3.1.-</ecNumber>
    </submittedName>
</protein>
<evidence type="ECO:0000313" key="3">
    <source>
        <dbReference type="Proteomes" id="UP000073601"/>
    </source>
</evidence>
<sequence length="163" mass="18304">MQVSLKAMSEGSFTEYLSSAISDYALANIKSGRWSESEAMEKSKEAHSLLLPDGLETENHHLFDIFENENGECVGHLWIELKGENHSKSAFVYSIGINERFRRKGYAKSALYCLEETALELGAKCVDLHVFGFNSAAQALYEHAGYHVVSQNMRKTIGIQHEQ</sequence>
<reference evidence="3" key="1">
    <citation type="submission" date="2016-02" db="EMBL/GenBank/DDBJ databases">
        <authorList>
            <person name="Rodrigo-Torres Lidia"/>
            <person name="Arahal R.David."/>
        </authorList>
    </citation>
    <scope>NUCLEOTIDE SEQUENCE [LARGE SCALE GENOMIC DNA]</scope>
    <source>
        <strain evidence="3">CECT 8713</strain>
    </source>
</reference>
<dbReference type="InterPro" id="IPR052829">
    <property type="entry name" value="N-acetyltransferase_domain"/>
</dbReference>
<dbReference type="OrthoDB" id="27442at2"/>
<evidence type="ECO:0000259" key="1">
    <source>
        <dbReference type="PROSITE" id="PS51186"/>
    </source>
</evidence>
<gene>
    <name evidence="2" type="primary">yycN</name>
    <name evidence="2" type="ORF">GMA8713_04176</name>
</gene>
<dbReference type="SUPFAM" id="SSF55729">
    <property type="entry name" value="Acyl-CoA N-acyltransferases (Nat)"/>
    <property type="match status" value="1"/>
</dbReference>
<dbReference type="EMBL" id="FIZY01000054">
    <property type="protein sequence ID" value="CZF86143.1"/>
    <property type="molecule type" value="Genomic_DNA"/>
</dbReference>
<dbReference type="Gene3D" id="3.40.630.30">
    <property type="match status" value="1"/>
</dbReference>